<evidence type="ECO:0000313" key="1">
    <source>
        <dbReference type="EMBL" id="PYH40177.1"/>
    </source>
</evidence>
<proteinExistence type="predicted"/>
<organism evidence="1 2">
    <name type="scientific">Aspergillus saccharolyticus JOP 1030-1</name>
    <dbReference type="NCBI Taxonomy" id="1450539"/>
    <lineage>
        <taxon>Eukaryota</taxon>
        <taxon>Fungi</taxon>
        <taxon>Dikarya</taxon>
        <taxon>Ascomycota</taxon>
        <taxon>Pezizomycotina</taxon>
        <taxon>Eurotiomycetes</taxon>
        <taxon>Eurotiomycetidae</taxon>
        <taxon>Eurotiales</taxon>
        <taxon>Aspergillaceae</taxon>
        <taxon>Aspergillus</taxon>
        <taxon>Aspergillus subgen. Circumdati</taxon>
    </lineage>
</organism>
<dbReference type="RefSeq" id="XP_025426159.1">
    <property type="nucleotide sequence ID" value="XM_025578921.1"/>
</dbReference>
<accession>A0A318Z1M3</accession>
<protein>
    <submittedName>
        <fullName evidence="1">Uncharacterized protein</fullName>
    </submittedName>
</protein>
<gene>
    <name evidence="1" type="ORF">BP01DRAFT_411482</name>
</gene>
<dbReference type="EMBL" id="KZ821297">
    <property type="protein sequence ID" value="PYH40177.1"/>
    <property type="molecule type" value="Genomic_DNA"/>
</dbReference>
<keyword evidence="2" id="KW-1185">Reference proteome</keyword>
<dbReference type="Proteomes" id="UP000248349">
    <property type="component" value="Unassembled WGS sequence"/>
</dbReference>
<name>A0A318Z1M3_9EURO</name>
<reference evidence="1 2" key="1">
    <citation type="submission" date="2016-12" db="EMBL/GenBank/DDBJ databases">
        <title>The genomes of Aspergillus section Nigri reveals drivers in fungal speciation.</title>
        <authorList>
            <consortium name="DOE Joint Genome Institute"/>
            <person name="Vesth T.C."/>
            <person name="Nybo J."/>
            <person name="Theobald S."/>
            <person name="Brandl J."/>
            <person name="Frisvad J.C."/>
            <person name="Nielsen K.F."/>
            <person name="Lyhne E.K."/>
            <person name="Kogle M.E."/>
            <person name="Kuo A."/>
            <person name="Riley R."/>
            <person name="Clum A."/>
            <person name="Nolan M."/>
            <person name="Lipzen A."/>
            <person name="Salamov A."/>
            <person name="Henrissat B."/>
            <person name="Wiebenga A."/>
            <person name="De Vries R.P."/>
            <person name="Grigoriev I.V."/>
            <person name="Mortensen U.H."/>
            <person name="Andersen M.R."/>
            <person name="Baker S.E."/>
        </authorList>
    </citation>
    <scope>NUCLEOTIDE SEQUENCE [LARGE SCALE GENOMIC DNA]</scope>
    <source>
        <strain evidence="1 2">JOP 1030-1</strain>
    </source>
</reference>
<sequence length="142" mass="15637">MVFVLYSRKPVWYLLLSAAGYNRDLHPCDKFIMLGTDLSCGSGKVLKKMTIATLLIILALLRRPIASFTRIIAYSPCPESRKHQADHSKLQTNVQLSHLNQTVGSVGKFSFVAGIGRCAPPLRPEPKFGAALRRKAAGLFPV</sequence>
<evidence type="ECO:0000313" key="2">
    <source>
        <dbReference type="Proteomes" id="UP000248349"/>
    </source>
</evidence>
<dbReference type="AlphaFoldDB" id="A0A318Z1M3"/>
<dbReference type="GeneID" id="37080150"/>